<keyword evidence="2" id="KW-1185">Reference proteome</keyword>
<organism evidence="1 2">
    <name type="scientific">Vibrio aestuarianus</name>
    <dbReference type="NCBI Taxonomy" id="28171"/>
    <lineage>
        <taxon>Bacteria</taxon>
        <taxon>Pseudomonadati</taxon>
        <taxon>Pseudomonadota</taxon>
        <taxon>Gammaproteobacteria</taxon>
        <taxon>Vibrionales</taxon>
        <taxon>Vibrionaceae</taxon>
        <taxon>Vibrio</taxon>
    </lineage>
</organism>
<comment type="caution">
    <text evidence="1">The sequence shown here is derived from an EMBL/GenBank/DDBJ whole genome shotgun (WGS) entry which is preliminary data.</text>
</comment>
<dbReference type="Proteomes" id="UP001152658">
    <property type="component" value="Unassembled WGS sequence"/>
</dbReference>
<dbReference type="RefSeq" id="WP_261925418.1">
    <property type="nucleotide sequence ID" value="NZ_CALYLK010000002.1"/>
</dbReference>
<evidence type="ECO:0000313" key="2">
    <source>
        <dbReference type="Proteomes" id="UP001152658"/>
    </source>
</evidence>
<evidence type="ECO:0008006" key="3">
    <source>
        <dbReference type="Google" id="ProtNLM"/>
    </source>
</evidence>
<gene>
    <name evidence="1" type="ORF">VAE063_1010280</name>
</gene>
<reference evidence="1" key="1">
    <citation type="submission" date="2022-06" db="EMBL/GenBank/DDBJ databases">
        <authorList>
            <person name="Goudenege D."/>
            <person name="Le Roux F."/>
        </authorList>
    </citation>
    <scope>NUCLEOTIDE SEQUENCE</scope>
    <source>
        <strain evidence="1">12-063</strain>
    </source>
</reference>
<dbReference type="EMBL" id="CALYLK010000002">
    <property type="protein sequence ID" value="CAH8198910.1"/>
    <property type="molecule type" value="Genomic_DNA"/>
</dbReference>
<proteinExistence type="predicted"/>
<accession>A0ABM9FJD1</accession>
<name>A0ABM9FJD1_9VIBR</name>
<sequence length="163" mass="18783">MAISRHNILREAIRFRQLIQSCDSEKTELVTEDFPLMNCKLTSMILVYHFLKLYPELEIKGIGGVRPDNGLITHYWIEINGFVVDITGDQYNLIDDNELDGFLIALRPYSPIHVAKVEHSFLYDVFEISYVDTFTSGFSGMSESFIERLELSYIQLTTAEKCT</sequence>
<evidence type="ECO:0000313" key="1">
    <source>
        <dbReference type="EMBL" id="CAH8198910.1"/>
    </source>
</evidence>
<protein>
    <recommendedName>
        <fullName evidence="3">Microcin J25-processing protein McjB C-terminal domain-containing protein</fullName>
    </recommendedName>
</protein>